<protein>
    <recommendedName>
        <fullName evidence="1">KANL3/Tex30 alpha/beta hydrolase-like domain-containing protein</fullName>
    </recommendedName>
</protein>
<gene>
    <name evidence="2" type="ORF">L3081_12415</name>
</gene>
<evidence type="ECO:0000313" key="2">
    <source>
        <dbReference type="EMBL" id="MCI2284050.1"/>
    </source>
</evidence>
<dbReference type="InterPro" id="IPR046879">
    <property type="entry name" value="KANL3/Tex30_Abhydrolase"/>
</dbReference>
<dbReference type="InterPro" id="IPR029058">
    <property type="entry name" value="AB_hydrolase_fold"/>
</dbReference>
<reference evidence="2" key="1">
    <citation type="submission" date="2022-01" db="EMBL/GenBank/DDBJ databases">
        <title>Colwellia maritima, isolated from seawater.</title>
        <authorList>
            <person name="Kristyanto S."/>
            <person name="Jung J."/>
            <person name="Jeon C.O."/>
        </authorList>
    </citation>
    <scope>NUCLEOTIDE SEQUENCE</scope>
    <source>
        <strain evidence="2">MSW7</strain>
    </source>
</reference>
<proteinExistence type="predicted"/>
<dbReference type="Proteomes" id="UP001139646">
    <property type="component" value="Unassembled WGS sequence"/>
</dbReference>
<dbReference type="InterPro" id="IPR026555">
    <property type="entry name" value="NSL3/Tex30"/>
</dbReference>
<dbReference type="PANTHER" id="PTHR13136:SF11">
    <property type="entry name" value="TESTIS-EXPRESSED PROTEIN 30"/>
    <property type="match status" value="1"/>
</dbReference>
<evidence type="ECO:0000313" key="3">
    <source>
        <dbReference type="Proteomes" id="UP001139646"/>
    </source>
</evidence>
<dbReference type="RefSeq" id="WP_242286492.1">
    <property type="nucleotide sequence ID" value="NZ_JAKKSL010000002.1"/>
</dbReference>
<evidence type="ECO:0000259" key="1">
    <source>
        <dbReference type="Pfam" id="PF20408"/>
    </source>
</evidence>
<dbReference type="Gene3D" id="3.40.50.1820">
    <property type="entry name" value="alpha/beta hydrolase"/>
    <property type="match status" value="1"/>
</dbReference>
<name>A0ABS9X1J6_9GAMM</name>
<dbReference type="Pfam" id="PF20408">
    <property type="entry name" value="Abhydrolase_11"/>
    <property type="match status" value="1"/>
</dbReference>
<sequence length="222" mass="24958">MISTIESNVENPIAQVIFAHGVGADMHHEFMTQIVLLFNQVNINVVRFNFPYMDKRLALGKRYPPDRMPKLLECYKQVINELISTNDRTELPLFIGGKSMGSRVAATLASDEDICLLIQGVFCVGYPFHPVNKADKLRLEPLQNTRKPIFIVQGERDTLGSQAEIVNYKISNLCRCIFLADGDHSLKPRVKSGFTLAQHMESAVNGIKLFIQEHKTNAATNI</sequence>
<dbReference type="PANTHER" id="PTHR13136">
    <property type="entry name" value="TESTIS DEVELOPMENT PROTEIN PRTD"/>
    <property type="match status" value="1"/>
</dbReference>
<dbReference type="EMBL" id="JAKKSL010000002">
    <property type="protein sequence ID" value="MCI2284050.1"/>
    <property type="molecule type" value="Genomic_DNA"/>
</dbReference>
<comment type="caution">
    <text evidence="2">The sequence shown here is derived from an EMBL/GenBank/DDBJ whole genome shotgun (WGS) entry which is preliminary data.</text>
</comment>
<dbReference type="SUPFAM" id="SSF53474">
    <property type="entry name" value="alpha/beta-Hydrolases"/>
    <property type="match status" value="1"/>
</dbReference>
<accession>A0ABS9X1J6</accession>
<keyword evidence="3" id="KW-1185">Reference proteome</keyword>
<organism evidence="2 3">
    <name type="scientific">Colwellia maritima</name>
    <dbReference type="NCBI Taxonomy" id="2912588"/>
    <lineage>
        <taxon>Bacteria</taxon>
        <taxon>Pseudomonadati</taxon>
        <taxon>Pseudomonadota</taxon>
        <taxon>Gammaproteobacteria</taxon>
        <taxon>Alteromonadales</taxon>
        <taxon>Colwelliaceae</taxon>
        <taxon>Colwellia</taxon>
    </lineage>
</organism>
<feature type="domain" description="KANL3/Tex30 alpha/beta hydrolase-like" evidence="1">
    <location>
        <begin position="14"/>
        <end position="212"/>
    </location>
</feature>